<feature type="modified residue" description="N6-(pyridoxal phosphate)lysine" evidence="2 3">
    <location>
        <position position="46"/>
    </location>
</feature>
<comment type="similarity">
    <text evidence="2 4">Belongs to the pyridoxal phosphate-binding protein YggS/PROSC family.</text>
</comment>
<dbReference type="InterPro" id="IPR001608">
    <property type="entry name" value="Ala_racemase_N"/>
</dbReference>
<dbReference type="InterPro" id="IPR029066">
    <property type="entry name" value="PLP-binding_barrel"/>
</dbReference>
<evidence type="ECO:0000256" key="1">
    <source>
        <dbReference type="ARBA" id="ARBA00022898"/>
    </source>
</evidence>
<dbReference type="PANTHER" id="PTHR10146">
    <property type="entry name" value="PROLINE SYNTHETASE CO-TRANSCRIBED BACTERIAL HOMOLOG PROTEIN"/>
    <property type="match status" value="1"/>
</dbReference>
<dbReference type="PIRSF" id="PIRSF004848">
    <property type="entry name" value="YBL036c_PLPDEIII"/>
    <property type="match status" value="1"/>
</dbReference>
<evidence type="ECO:0000256" key="3">
    <source>
        <dbReference type="PIRSR" id="PIRSR004848-1"/>
    </source>
</evidence>
<sequence>MNEIGENSGEPTPSRRQELLRNLVNIRQQIEEAAQGRQVRLVAVSKLKPASDIAALYDDGGQRHFGENYVAELAEKAKLLPQDINWHFIGALQTNKCKTLASIPNLFAVETVDSIKKADALNKARTYLVQNSSSPIRPLQIYLQINTSDEPTKAGLRVDETSLVHPDLLALAKFIKHECSELELTGLMTIGSIEQSIGSEEQNKDFEKLVKIRDALTAQLDTPLGLSMGMSSDFSLAIRLGSDNVRVGSKIFGQRPPFKSSS</sequence>
<feature type="domain" description="Alanine racemase N-terminal" evidence="5">
    <location>
        <begin position="23"/>
        <end position="256"/>
    </location>
</feature>
<dbReference type="NCBIfam" id="TIGR00044">
    <property type="entry name" value="YggS family pyridoxal phosphate-dependent enzyme"/>
    <property type="match status" value="1"/>
</dbReference>
<gene>
    <name evidence="6" type="ORF">CROQUDRAFT_77866</name>
</gene>
<evidence type="ECO:0000256" key="2">
    <source>
        <dbReference type="HAMAP-Rule" id="MF_03225"/>
    </source>
</evidence>
<dbReference type="InterPro" id="IPR011078">
    <property type="entry name" value="PyrdxlP_homeostasis"/>
</dbReference>
<name>A0A9P6NLL0_9BASI</name>
<keyword evidence="1 2" id="KW-0663">Pyridoxal phosphate</keyword>
<dbReference type="EMBL" id="MU167262">
    <property type="protein sequence ID" value="KAG0146374.1"/>
    <property type="molecule type" value="Genomic_DNA"/>
</dbReference>
<organism evidence="6 7">
    <name type="scientific">Cronartium quercuum f. sp. fusiforme G11</name>
    <dbReference type="NCBI Taxonomy" id="708437"/>
    <lineage>
        <taxon>Eukaryota</taxon>
        <taxon>Fungi</taxon>
        <taxon>Dikarya</taxon>
        <taxon>Basidiomycota</taxon>
        <taxon>Pucciniomycotina</taxon>
        <taxon>Pucciniomycetes</taxon>
        <taxon>Pucciniales</taxon>
        <taxon>Coleosporiaceae</taxon>
        <taxon>Cronartium</taxon>
    </lineage>
</organism>
<accession>A0A9P6NLL0</accession>
<dbReference type="SUPFAM" id="SSF51419">
    <property type="entry name" value="PLP-binding barrel"/>
    <property type="match status" value="1"/>
</dbReference>
<dbReference type="CDD" id="cd06822">
    <property type="entry name" value="PLPDE_III_YBL036c_euk"/>
    <property type="match status" value="1"/>
</dbReference>
<dbReference type="Gene3D" id="3.20.20.10">
    <property type="entry name" value="Alanine racemase"/>
    <property type="match status" value="1"/>
</dbReference>
<comment type="function">
    <text evidence="2">Pyridoxal 5'-phosphate (PLP)-binding protein, which may be involved in intracellular homeostatic regulation of pyridoxal 5'-phosphate (PLP), the active form of vitamin B6.</text>
</comment>
<dbReference type="AlphaFoldDB" id="A0A9P6NLL0"/>
<reference evidence="6" key="1">
    <citation type="submission" date="2013-11" db="EMBL/GenBank/DDBJ databases">
        <title>Genome sequence of the fusiform rust pathogen reveals effectors for host alternation and coevolution with pine.</title>
        <authorList>
            <consortium name="DOE Joint Genome Institute"/>
            <person name="Smith K."/>
            <person name="Pendleton A."/>
            <person name="Kubisiak T."/>
            <person name="Anderson C."/>
            <person name="Salamov A."/>
            <person name="Aerts A."/>
            <person name="Riley R."/>
            <person name="Clum A."/>
            <person name="Lindquist E."/>
            <person name="Ence D."/>
            <person name="Campbell M."/>
            <person name="Kronenberg Z."/>
            <person name="Feau N."/>
            <person name="Dhillon B."/>
            <person name="Hamelin R."/>
            <person name="Burleigh J."/>
            <person name="Smith J."/>
            <person name="Yandell M."/>
            <person name="Nelson C."/>
            <person name="Grigoriev I."/>
            <person name="Davis J."/>
        </authorList>
    </citation>
    <scope>NUCLEOTIDE SEQUENCE</scope>
    <source>
        <strain evidence="6">G11</strain>
    </source>
</reference>
<dbReference type="HAMAP" id="MF_02087">
    <property type="entry name" value="PLP_homeostasis"/>
    <property type="match status" value="1"/>
</dbReference>
<evidence type="ECO:0000256" key="4">
    <source>
        <dbReference type="RuleBase" id="RU004514"/>
    </source>
</evidence>
<evidence type="ECO:0000313" key="7">
    <source>
        <dbReference type="Proteomes" id="UP000886653"/>
    </source>
</evidence>
<dbReference type="Proteomes" id="UP000886653">
    <property type="component" value="Unassembled WGS sequence"/>
</dbReference>
<dbReference type="PANTHER" id="PTHR10146:SF14">
    <property type="entry name" value="PYRIDOXAL PHOSPHATE HOMEOSTASIS PROTEIN"/>
    <property type="match status" value="1"/>
</dbReference>
<dbReference type="FunFam" id="3.20.20.10:FF:000007">
    <property type="entry name" value="Pyridoxal phosphate homeostasis protein"/>
    <property type="match status" value="1"/>
</dbReference>
<protein>
    <recommendedName>
        <fullName evidence="2">Pyridoxal phosphate homeostasis protein</fullName>
        <shortName evidence="2">PLP homeostasis protein</shortName>
    </recommendedName>
</protein>
<dbReference type="Pfam" id="PF01168">
    <property type="entry name" value="Ala_racemase_N"/>
    <property type="match status" value="1"/>
</dbReference>
<keyword evidence="7" id="KW-1185">Reference proteome</keyword>
<dbReference type="GO" id="GO:0030170">
    <property type="term" value="F:pyridoxal phosphate binding"/>
    <property type="evidence" value="ECO:0007669"/>
    <property type="project" value="UniProtKB-UniRule"/>
</dbReference>
<proteinExistence type="inferred from homology"/>
<dbReference type="OrthoDB" id="10264196at2759"/>
<evidence type="ECO:0000259" key="5">
    <source>
        <dbReference type="Pfam" id="PF01168"/>
    </source>
</evidence>
<dbReference type="PROSITE" id="PS01211">
    <property type="entry name" value="UPF0001"/>
    <property type="match status" value="1"/>
</dbReference>
<evidence type="ECO:0000313" key="6">
    <source>
        <dbReference type="EMBL" id="KAG0146374.1"/>
    </source>
</evidence>
<comment type="caution">
    <text evidence="6">The sequence shown here is derived from an EMBL/GenBank/DDBJ whole genome shotgun (WGS) entry which is preliminary data.</text>
</comment>
<comment type="cofactor">
    <cofactor evidence="3">
        <name>pyridoxal 5'-phosphate</name>
        <dbReference type="ChEBI" id="CHEBI:597326"/>
    </cofactor>
</comment>